<dbReference type="PATRIC" id="fig|28229.4.peg.1184"/>
<feature type="transmembrane region" description="Helical" evidence="1">
    <location>
        <begin position="91"/>
        <end position="112"/>
    </location>
</feature>
<keyword evidence="1" id="KW-0472">Membrane</keyword>
<evidence type="ECO:0000313" key="2">
    <source>
        <dbReference type="EMBL" id="KGJ93663.1"/>
    </source>
</evidence>
<evidence type="ECO:0000313" key="3">
    <source>
        <dbReference type="Proteomes" id="UP000029843"/>
    </source>
</evidence>
<keyword evidence="1" id="KW-0812">Transmembrane</keyword>
<feature type="transmembrane region" description="Helical" evidence="1">
    <location>
        <begin position="7"/>
        <end position="25"/>
    </location>
</feature>
<sequence length="120" mass="13616">MSFRDKSFYIASFITCGFFAIIVKVTRTEGFGINVFLDTILGSSPSFFYLFGILSLIPIIQPKINIKTFNKSILMFTAGALVYEAEQYWTSMFFDLGDIIATLLAAMLMLFLHQNKRKAI</sequence>
<feature type="transmembrane region" description="Helical" evidence="1">
    <location>
        <begin position="69"/>
        <end position="85"/>
    </location>
</feature>
<dbReference type="EMBL" id="JQED01000008">
    <property type="protein sequence ID" value="KGJ93663.1"/>
    <property type="molecule type" value="Genomic_DNA"/>
</dbReference>
<comment type="caution">
    <text evidence="2">The sequence shown here is derived from an EMBL/GenBank/DDBJ whole genome shotgun (WGS) entry which is preliminary data.</text>
</comment>
<dbReference type="Proteomes" id="UP000029843">
    <property type="component" value="Unassembled WGS sequence"/>
</dbReference>
<protein>
    <recommendedName>
        <fullName evidence="4">VanZ-like domain-containing protein</fullName>
    </recommendedName>
</protein>
<name>A0A099KVJ4_COLPS</name>
<dbReference type="OrthoDB" id="6400972at2"/>
<evidence type="ECO:0008006" key="4">
    <source>
        <dbReference type="Google" id="ProtNLM"/>
    </source>
</evidence>
<gene>
    <name evidence="2" type="ORF">ND2E_2156</name>
</gene>
<reference evidence="2 3" key="1">
    <citation type="submission" date="2014-08" db="EMBL/GenBank/DDBJ databases">
        <title>Genomic and Phenotypic Diversity of Colwellia psychrerythraea strains from Disparate Marine Basins.</title>
        <authorList>
            <person name="Techtmann S.M."/>
            <person name="Stelling S.C."/>
            <person name="Utturkar S.M."/>
            <person name="Alshibli N."/>
            <person name="Harris A."/>
            <person name="Brown S.D."/>
            <person name="Hazen T.C."/>
        </authorList>
    </citation>
    <scope>NUCLEOTIDE SEQUENCE [LARGE SCALE GENOMIC DNA]</scope>
    <source>
        <strain evidence="2 3">ND2E</strain>
    </source>
</reference>
<accession>A0A099KVJ4</accession>
<dbReference type="AlphaFoldDB" id="A0A099KVJ4"/>
<proteinExistence type="predicted"/>
<dbReference type="RefSeq" id="WP_033092953.1">
    <property type="nucleotide sequence ID" value="NZ_JQED01000008.1"/>
</dbReference>
<feature type="transmembrane region" description="Helical" evidence="1">
    <location>
        <begin position="31"/>
        <end position="57"/>
    </location>
</feature>
<organism evidence="2 3">
    <name type="scientific">Colwellia psychrerythraea</name>
    <name type="common">Vibrio psychroerythus</name>
    <dbReference type="NCBI Taxonomy" id="28229"/>
    <lineage>
        <taxon>Bacteria</taxon>
        <taxon>Pseudomonadati</taxon>
        <taxon>Pseudomonadota</taxon>
        <taxon>Gammaproteobacteria</taxon>
        <taxon>Alteromonadales</taxon>
        <taxon>Colwelliaceae</taxon>
        <taxon>Colwellia</taxon>
    </lineage>
</organism>
<evidence type="ECO:0000256" key="1">
    <source>
        <dbReference type="SAM" id="Phobius"/>
    </source>
</evidence>
<keyword evidence="1" id="KW-1133">Transmembrane helix</keyword>